<dbReference type="Pfam" id="PF13673">
    <property type="entry name" value="Acetyltransf_10"/>
    <property type="match status" value="1"/>
</dbReference>
<name>A0A2N8PY28_ENTAV</name>
<dbReference type="InterPro" id="IPR000182">
    <property type="entry name" value="GNAT_dom"/>
</dbReference>
<dbReference type="InterPro" id="IPR039143">
    <property type="entry name" value="GNPNAT1-like"/>
</dbReference>
<keyword evidence="2" id="KW-0012">Acyltransferase</keyword>
<dbReference type="EMBL" id="JARPWY010000032">
    <property type="protein sequence ID" value="MDT2515002.1"/>
    <property type="molecule type" value="Genomic_DNA"/>
</dbReference>
<dbReference type="Gene3D" id="3.40.630.30">
    <property type="match status" value="1"/>
</dbReference>
<evidence type="ECO:0000313" key="7">
    <source>
        <dbReference type="Proteomes" id="UP001264335"/>
    </source>
</evidence>
<gene>
    <name evidence="4" type="ORF">EK398_16070</name>
    <name evidence="2" type="ORF">P7D43_17115</name>
    <name evidence="3" type="ORF">P7D79_12325</name>
</gene>
<evidence type="ECO:0000313" key="3">
    <source>
        <dbReference type="EMBL" id="MDT2515002.1"/>
    </source>
</evidence>
<accession>A0A2N8PY28</accession>
<evidence type="ECO:0000313" key="6">
    <source>
        <dbReference type="Proteomes" id="UP001260773"/>
    </source>
</evidence>
<proteinExistence type="predicted"/>
<feature type="domain" description="N-acetyltransferase" evidence="1">
    <location>
        <begin position="3"/>
        <end position="142"/>
    </location>
</feature>
<evidence type="ECO:0000313" key="5">
    <source>
        <dbReference type="Proteomes" id="UP000288388"/>
    </source>
</evidence>
<dbReference type="EC" id="2.3.1.-" evidence="2"/>
<protein>
    <submittedName>
        <fullName evidence="2">GNAT family N-acetyltransferase</fullName>
        <ecNumber evidence="2">2.3.1.-</ecNumber>
    </submittedName>
</protein>
<dbReference type="EMBL" id="RYZS01000001">
    <property type="protein sequence ID" value="RVU96240.1"/>
    <property type="molecule type" value="Genomic_DNA"/>
</dbReference>
<dbReference type="PANTHER" id="PTHR13355">
    <property type="entry name" value="GLUCOSAMINE 6-PHOSPHATE N-ACETYLTRANSFERASE"/>
    <property type="match status" value="1"/>
</dbReference>
<dbReference type="Proteomes" id="UP000288388">
    <property type="component" value="Unassembled WGS sequence"/>
</dbReference>
<dbReference type="InterPro" id="IPR016181">
    <property type="entry name" value="Acyl_CoA_acyltransferase"/>
</dbReference>
<dbReference type="PANTHER" id="PTHR13355:SF11">
    <property type="entry name" value="GLUCOSAMINE 6-PHOSPHATE N-ACETYLTRANSFERASE"/>
    <property type="match status" value="1"/>
</dbReference>
<reference evidence="4 5" key="1">
    <citation type="submission" date="2018-12" db="EMBL/GenBank/DDBJ databases">
        <title>A novel vanA-carrying plasmid in a clinical isolate of Enterococcus avium.</title>
        <authorList>
            <person name="Bernasconi O.J."/>
            <person name="Luzzaro F."/>
            <person name="Endimiani A."/>
        </authorList>
    </citation>
    <scope>NUCLEOTIDE SEQUENCE [LARGE SCALE GENOMIC DNA]</scope>
    <source>
        <strain evidence="4 5">LC0559/18</strain>
    </source>
</reference>
<dbReference type="AlphaFoldDB" id="A0A2N8PY28"/>
<evidence type="ECO:0000259" key="1">
    <source>
        <dbReference type="PROSITE" id="PS51186"/>
    </source>
</evidence>
<keyword evidence="2" id="KW-0808">Transferase</keyword>
<evidence type="ECO:0000313" key="2">
    <source>
        <dbReference type="EMBL" id="MDT2404090.1"/>
    </source>
</evidence>
<sequence length="145" mass="16963">MIKRTDELTPQELLTILQARTAVFVVEQECPYQEVDEADRSALHVWIEENGRLQAYARILAEEETIHFGRVLVVKEYRGQQLGRTIVSKTLKEIETRYPKRPVVISAQAHLVDFYHSFGFEKNSGIYLEDEIPHIEMILRNEKNH</sequence>
<evidence type="ECO:0000313" key="4">
    <source>
        <dbReference type="EMBL" id="RVU96240.1"/>
    </source>
</evidence>
<dbReference type="Proteomes" id="UP001260773">
    <property type="component" value="Unassembled WGS sequence"/>
</dbReference>
<dbReference type="Proteomes" id="UP001264335">
    <property type="component" value="Unassembled WGS sequence"/>
</dbReference>
<organism evidence="2 6">
    <name type="scientific">Enterococcus avium</name>
    <name type="common">Streptococcus avium</name>
    <dbReference type="NCBI Taxonomy" id="33945"/>
    <lineage>
        <taxon>Bacteria</taxon>
        <taxon>Bacillati</taxon>
        <taxon>Bacillota</taxon>
        <taxon>Bacilli</taxon>
        <taxon>Lactobacillales</taxon>
        <taxon>Enterococcaceae</taxon>
        <taxon>Enterococcus</taxon>
    </lineage>
</organism>
<dbReference type="PROSITE" id="PS51186">
    <property type="entry name" value="GNAT"/>
    <property type="match status" value="1"/>
</dbReference>
<dbReference type="GO" id="GO:0004343">
    <property type="term" value="F:glucosamine 6-phosphate N-acetyltransferase activity"/>
    <property type="evidence" value="ECO:0007669"/>
    <property type="project" value="TreeGrafter"/>
</dbReference>
<reference evidence="2 7" key="2">
    <citation type="submission" date="2023-03" db="EMBL/GenBank/DDBJ databases">
        <authorList>
            <person name="Shen W."/>
            <person name="Cai J."/>
        </authorList>
    </citation>
    <scope>NUCLEOTIDE SEQUENCE</scope>
    <source>
        <strain evidence="2">P33-2</strain>
        <strain evidence="3 7">Y2</strain>
    </source>
</reference>
<dbReference type="RefSeq" id="WP_016181270.1">
    <property type="nucleotide sequence ID" value="NZ_CAAKNX010000094.1"/>
</dbReference>
<dbReference type="SUPFAM" id="SSF55729">
    <property type="entry name" value="Acyl-CoA N-acyltransferases (Nat)"/>
    <property type="match status" value="1"/>
</dbReference>
<comment type="caution">
    <text evidence="2">The sequence shown here is derived from an EMBL/GenBank/DDBJ whole genome shotgun (WGS) entry which is preliminary data.</text>
</comment>
<dbReference type="EMBL" id="JARPWH010000079">
    <property type="protein sequence ID" value="MDT2404090.1"/>
    <property type="molecule type" value="Genomic_DNA"/>
</dbReference>